<organism evidence="2 3">
    <name type="scientific">Hymenoscyphus albidus</name>
    <dbReference type="NCBI Taxonomy" id="595503"/>
    <lineage>
        <taxon>Eukaryota</taxon>
        <taxon>Fungi</taxon>
        <taxon>Dikarya</taxon>
        <taxon>Ascomycota</taxon>
        <taxon>Pezizomycotina</taxon>
        <taxon>Leotiomycetes</taxon>
        <taxon>Helotiales</taxon>
        <taxon>Helotiaceae</taxon>
        <taxon>Hymenoscyphus</taxon>
    </lineage>
</organism>
<dbReference type="OrthoDB" id="10514718at2759"/>
<proteinExistence type="predicted"/>
<feature type="region of interest" description="Disordered" evidence="1">
    <location>
        <begin position="157"/>
        <end position="183"/>
    </location>
</feature>
<keyword evidence="3" id="KW-1185">Reference proteome</keyword>
<comment type="caution">
    <text evidence="2">The sequence shown here is derived from an EMBL/GenBank/DDBJ whole genome shotgun (WGS) entry which is preliminary data.</text>
</comment>
<name>A0A9N9LUF4_9HELO</name>
<dbReference type="EMBL" id="CAJVRM010000484">
    <property type="protein sequence ID" value="CAG8981455.1"/>
    <property type="molecule type" value="Genomic_DNA"/>
</dbReference>
<accession>A0A9N9LUF4</accession>
<protein>
    <submittedName>
        <fullName evidence="2">Uncharacterized protein</fullName>
    </submittedName>
</protein>
<evidence type="ECO:0000313" key="2">
    <source>
        <dbReference type="EMBL" id="CAG8981455.1"/>
    </source>
</evidence>
<evidence type="ECO:0000256" key="1">
    <source>
        <dbReference type="SAM" id="MobiDB-lite"/>
    </source>
</evidence>
<reference evidence="2" key="1">
    <citation type="submission" date="2021-07" db="EMBL/GenBank/DDBJ databases">
        <authorList>
            <person name="Durling M."/>
        </authorList>
    </citation>
    <scope>NUCLEOTIDE SEQUENCE</scope>
</reference>
<dbReference type="AlphaFoldDB" id="A0A9N9LUF4"/>
<dbReference type="Proteomes" id="UP000701801">
    <property type="component" value="Unassembled WGS sequence"/>
</dbReference>
<gene>
    <name evidence="2" type="ORF">HYALB_00013382</name>
</gene>
<sequence>MELVDRSNHTCIHVSTYTGDSLVSYNTTPILDPILTPSLFTGDLRRVLVRDPDIERILDDNDDNMQVSATDFSLFKRKFFMYYPDNIDSNFDVETLIDKDYTPQPVPVETTESVQLLVFEPVESTATEFPVQQTDQPCPMESTPICAVSAEWPVSVEAPESAPPGSPQLSACESPPDESPVQQIDQPCPIECTPICASESPRLPACESLPAKSPVPTESPRSLESTVATALFCTLFSNRHVPIGMELLALVSKGGGG</sequence>
<evidence type="ECO:0000313" key="3">
    <source>
        <dbReference type="Proteomes" id="UP000701801"/>
    </source>
</evidence>